<organism evidence="2 3">
    <name type="scientific">Effrenium voratum</name>
    <dbReference type="NCBI Taxonomy" id="2562239"/>
    <lineage>
        <taxon>Eukaryota</taxon>
        <taxon>Sar</taxon>
        <taxon>Alveolata</taxon>
        <taxon>Dinophyceae</taxon>
        <taxon>Suessiales</taxon>
        <taxon>Symbiodiniaceae</taxon>
        <taxon>Effrenium</taxon>
    </lineage>
</organism>
<dbReference type="EMBL" id="CAUJNA010003372">
    <property type="protein sequence ID" value="CAJ1400498.1"/>
    <property type="molecule type" value="Genomic_DNA"/>
</dbReference>
<dbReference type="Proteomes" id="UP001178507">
    <property type="component" value="Unassembled WGS sequence"/>
</dbReference>
<feature type="compositionally biased region" description="Acidic residues" evidence="1">
    <location>
        <begin position="1"/>
        <end position="18"/>
    </location>
</feature>
<feature type="compositionally biased region" description="Basic and acidic residues" evidence="1">
    <location>
        <begin position="260"/>
        <end position="290"/>
    </location>
</feature>
<protein>
    <submittedName>
        <fullName evidence="2">Uncharacterized protein</fullName>
    </submittedName>
</protein>
<feature type="compositionally biased region" description="Basic and acidic residues" evidence="1">
    <location>
        <begin position="130"/>
        <end position="144"/>
    </location>
</feature>
<reference evidence="2" key="1">
    <citation type="submission" date="2023-08" db="EMBL/GenBank/DDBJ databases">
        <authorList>
            <person name="Chen Y."/>
            <person name="Shah S."/>
            <person name="Dougan E. K."/>
            <person name="Thang M."/>
            <person name="Chan C."/>
        </authorList>
    </citation>
    <scope>NUCLEOTIDE SEQUENCE</scope>
</reference>
<feature type="region of interest" description="Disordered" evidence="1">
    <location>
        <begin position="1"/>
        <end position="290"/>
    </location>
</feature>
<feature type="compositionally biased region" description="Polar residues" evidence="1">
    <location>
        <begin position="108"/>
        <end position="119"/>
    </location>
</feature>
<feature type="compositionally biased region" description="Polar residues" evidence="1">
    <location>
        <begin position="151"/>
        <end position="167"/>
    </location>
</feature>
<keyword evidence="3" id="KW-1185">Reference proteome</keyword>
<feature type="compositionally biased region" description="Low complexity" evidence="1">
    <location>
        <begin position="197"/>
        <end position="210"/>
    </location>
</feature>
<evidence type="ECO:0000313" key="2">
    <source>
        <dbReference type="EMBL" id="CAJ1400498.1"/>
    </source>
</evidence>
<name>A0AA36J8N4_9DINO</name>
<gene>
    <name evidence="2" type="ORF">EVOR1521_LOCUS23823</name>
</gene>
<accession>A0AA36J8N4</accession>
<proteinExistence type="predicted"/>
<evidence type="ECO:0000313" key="3">
    <source>
        <dbReference type="Proteomes" id="UP001178507"/>
    </source>
</evidence>
<sequence>MADSDSEEKDWASEDEDVGSTSRSGYASGPPRPGRSMGRGLSAVLPQHVRPQIPADGKGTFPLEQALPKAPADDPLQWHDPWSVAAGKGPARQNDPRPAFATEGKGTFTKSEYSNSGSERPSGAAATDPLWKDDPWSRDKKEPPAGKQATGKGQSATQSNTRPTFASETEGKGTFAKEYSNSTGTDPLLLDDPWSRAAGKGPAKGPGFPAREGKGGFSEAPFANGDRSKAPPSADPQATTSSPFGSRPRPKPPPPPPPDSPEKPREGSRWGGRTEKVERGREAGSSHEAHRKEWVQLVNKAHPRAPLSVEVTGPSMCEGFDQHVRLLLYAYKGYGYVRSLQPQLPAEWVPLSQLRPLPPYDFLIQAPLAPDRAVGLISEPFELSPEVTGHLVIHIQEDSVLDEWNRTCAIAFPRDQLLPGDLILAVGEASCLKGPLAPALREPIGVLELQVVRFAAAWNFDCHRSLEGQVVSSLALKDESPDRFEDLDRFQ</sequence>
<comment type="caution">
    <text evidence="2">The sequence shown here is derived from an EMBL/GenBank/DDBJ whole genome shotgun (WGS) entry which is preliminary data.</text>
</comment>
<dbReference type="AlphaFoldDB" id="A0AA36J8N4"/>
<evidence type="ECO:0000256" key="1">
    <source>
        <dbReference type="SAM" id="MobiDB-lite"/>
    </source>
</evidence>